<dbReference type="RefSeq" id="WP_407991097.1">
    <property type="nucleotide sequence ID" value="NZ_AP035881.2"/>
</dbReference>
<gene>
    <name evidence="3" type="ORF">KCMC57_52950</name>
</gene>
<dbReference type="Gene3D" id="1.10.10.10">
    <property type="entry name" value="Winged helix-like DNA-binding domain superfamily/Winged helix DNA-binding domain"/>
    <property type="match status" value="1"/>
</dbReference>
<evidence type="ECO:0000256" key="1">
    <source>
        <dbReference type="SAM" id="MobiDB-lite"/>
    </source>
</evidence>
<evidence type="ECO:0000259" key="2">
    <source>
        <dbReference type="Pfam" id="PF12802"/>
    </source>
</evidence>
<dbReference type="InterPro" id="IPR011991">
    <property type="entry name" value="ArsR-like_HTH"/>
</dbReference>
<dbReference type="Pfam" id="PF12802">
    <property type="entry name" value="MarR_2"/>
    <property type="match status" value="1"/>
</dbReference>
<dbReference type="SUPFAM" id="SSF46785">
    <property type="entry name" value="Winged helix' DNA-binding domain"/>
    <property type="match status" value="1"/>
</dbReference>
<evidence type="ECO:0000313" key="3">
    <source>
        <dbReference type="EMBL" id="BFP48927.1"/>
    </source>
</evidence>
<reference evidence="3" key="1">
    <citation type="submission" date="2024-07" db="EMBL/GenBank/DDBJ databases">
        <title>Complete genome sequences of cellulolytic bacteria, Kitasatospora sp. CMC57 and Streptomyces sp. CMC78, isolated from Japanese agricultural soil.</title>
        <authorList>
            <person name="Hashimoto T."/>
            <person name="Ito M."/>
            <person name="Iwamoto M."/>
            <person name="Fukahori D."/>
            <person name="Shoda T."/>
            <person name="Sakoda M."/>
            <person name="Morohoshi T."/>
            <person name="Mitsuboshi M."/>
            <person name="Nishizawa T."/>
        </authorList>
    </citation>
    <scope>NUCLEOTIDE SEQUENCE</scope>
    <source>
        <strain evidence="3">CMC57</strain>
    </source>
</reference>
<dbReference type="CDD" id="cd00090">
    <property type="entry name" value="HTH_ARSR"/>
    <property type="match status" value="1"/>
</dbReference>
<feature type="compositionally biased region" description="Basic and acidic residues" evidence="1">
    <location>
        <begin position="107"/>
        <end position="117"/>
    </location>
</feature>
<protein>
    <submittedName>
        <fullName evidence="3">Helix-turn-helix domain-containing protein</fullName>
    </submittedName>
</protein>
<dbReference type="GO" id="GO:0003700">
    <property type="term" value="F:DNA-binding transcription factor activity"/>
    <property type="evidence" value="ECO:0007669"/>
    <property type="project" value="InterPro"/>
</dbReference>
<dbReference type="AlphaFoldDB" id="A0AB33K0B5"/>
<dbReference type="EMBL" id="AP035881">
    <property type="protein sequence ID" value="BFP48927.1"/>
    <property type="molecule type" value="Genomic_DNA"/>
</dbReference>
<proteinExistence type="predicted"/>
<dbReference type="InterPro" id="IPR036390">
    <property type="entry name" value="WH_DNA-bd_sf"/>
</dbReference>
<sequence length="117" mass="12867">METSETRTTWTFLTNHARVLSLIARDPGIRLRDVASACGLTERAVQAIVADLEAGGYLTRSREGRRNRYRITPDTQLRHPVESGRSVAALLDLLDGEPAPGTSADARTPHRDDTTAR</sequence>
<accession>A0AB33K0B5</accession>
<name>A0AB33K0B5_9ACTN</name>
<dbReference type="InterPro" id="IPR000835">
    <property type="entry name" value="HTH_MarR-typ"/>
</dbReference>
<dbReference type="InterPro" id="IPR036388">
    <property type="entry name" value="WH-like_DNA-bd_sf"/>
</dbReference>
<organism evidence="3">
    <name type="scientific">Kitasatospora sp. CMC57</name>
    <dbReference type="NCBI Taxonomy" id="3231513"/>
    <lineage>
        <taxon>Bacteria</taxon>
        <taxon>Bacillati</taxon>
        <taxon>Actinomycetota</taxon>
        <taxon>Actinomycetes</taxon>
        <taxon>Kitasatosporales</taxon>
        <taxon>Streptomycetaceae</taxon>
        <taxon>Kitasatospora</taxon>
    </lineage>
</organism>
<feature type="region of interest" description="Disordered" evidence="1">
    <location>
        <begin position="93"/>
        <end position="117"/>
    </location>
</feature>
<feature type="domain" description="HTH marR-type" evidence="2">
    <location>
        <begin position="15"/>
        <end position="66"/>
    </location>
</feature>